<sequence>MGKTHDVVTNCTDCGKIACVKEGGFGCSFCGCRLPTTGREPRSAASGGVDGAAGATAPQSAALKEALERKDRLLLFDRTSASRTRVLDDQGDYFTSHNWLSQREREKGEAEEKVRRDDAASRRGARRQVKMSIDIMGRRVIETQDPGEGRADGGGGEGEADDDASKKTQGVSLDFGSSSAAGGGAAGSSAGAAAAGSIGEEAGTSGAGNGNQRLSLENTGLRGRAKEVYDVMRANLDKKSRRRRPRGAGGKAVAGSRIVGAVPETSRVNLWRVQHDVDSDDLLRQSQASGGGGGGGAGDGGGFGKFEPADELACAR</sequence>
<dbReference type="GO" id="GO:0045893">
    <property type="term" value="P:positive regulation of DNA-templated transcription"/>
    <property type="evidence" value="ECO:0007669"/>
    <property type="project" value="TreeGrafter"/>
</dbReference>
<dbReference type="AlphaFoldDB" id="D7FU14"/>
<accession>D7FU14</accession>
<dbReference type="InParanoid" id="D7FU14"/>
<dbReference type="Proteomes" id="UP000002630">
    <property type="component" value="Unassembled WGS sequence"/>
</dbReference>
<dbReference type="PANTHER" id="PTHR12963">
    <property type="entry name" value="THYROID RECEPTOR INTERACTING PROTEIN RELATED"/>
    <property type="match status" value="1"/>
</dbReference>
<keyword evidence="5" id="KW-1185">Reference proteome</keyword>
<dbReference type="GO" id="GO:0005634">
    <property type="term" value="C:nucleus"/>
    <property type="evidence" value="ECO:0007669"/>
    <property type="project" value="InterPro"/>
</dbReference>
<dbReference type="InterPro" id="IPR009349">
    <property type="entry name" value="TRIP4/RQT4_C2HC5_Znf"/>
</dbReference>
<feature type="compositionally biased region" description="Basic and acidic residues" evidence="1">
    <location>
        <begin position="136"/>
        <end position="151"/>
    </location>
</feature>
<evidence type="ECO:0000259" key="2">
    <source>
        <dbReference type="Pfam" id="PF06221"/>
    </source>
</evidence>
<dbReference type="GO" id="GO:0180022">
    <property type="term" value="C:RQC-trigger complex"/>
    <property type="evidence" value="ECO:0007669"/>
    <property type="project" value="InterPro"/>
</dbReference>
<dbReference type="EMBL" id="FN649760">
    <property type="protein sequence ID" value="CBJ31541.1"/>
    <property type="molecule type" value="Genomic_DNA"/>
</dbReference>
<dbReference type="OrthoDB" id="338816at2759"/>
<feature type="region of interest" description="Disordered" evidence="1">
    <location>
        <begin position="279"/>
        <end position="316"/>
    </location>
</feature>
<dbReference type="InterPro" id="IPR039128">
    <property type="entry name" value="TRIP4-like"/>
</dbReference>
<reference evidence="4 5" key="1">
    <citation type="journal article" date="2010" name="Nature">
        <title>The Ectocarpus genome and the independent evolution of multicellularity in brown algae.</title>
        <authorList>
            <person name="Cock J.M."/>
            <person name="Sterck L."/>
            <person name="Rouze P."/>
            <person name="Scornet D."/>
            <person name="Allen A.E."/>
            <person name="Amoutzias G."/>
            <person name="Anthouard V."/>
            <person name="Artiguenave F."/>
            <person name="Aury J.M."/>
            <person name="Badger J.H."/>
            <person name="Beszteri B."/>
            <person name="Billiau K."/>
            <person name="Bonnet E."/>
            <person name="Bothwell J.H."/>
            <person name="Bowler C."/>
            <person name="Boyen C."/>
            <person name="Brownlee C."/>
            <person name="Carrano C.J."/>
            <person name="Charrier B."/>
            <person name="Cho G.Y."/>
            <person name="Coelho S.M."/>
            <person name="Collen J."/>
            <person name="Corre E."/>
            <person name="Da Silva C."/>
            <person name="Delage L."/>
            <person name="Delaroque N."/>
            <person name="Dittami S.M."/>
            <person name="Doulbeau S."/>
            <person name="Elias M."/>
            <person name="Farnham G."/>
            <person name="Gachon C.M."/>
            <person name="Gschloessl B."/>
            <person name="Heesch S."/>
            <person name="Jabbari K."/>
            <person name="Jubin C."/>
            <person name="Kawai H."/>
            <person name="Kimura K."/>
            <person name="Kloareg B."/>
            <person name="Kupper F.C."/>
            <person name="Lang D."/>
            <person name="Le Bail A."/>
            <person name="Leblanc C."/>
            <person name="Lerouge P."/>
            <person name="Lohr M."/>
            <person name="Lopez P.J."/>
            <person name="Martens C."/>
            <person name="Maumus F."/>
            <person name="Michel G."/>
            <person name="Miranda-Saavedra D."/>
            <person name="Morales J."/>
            <person name="Moreau H."/>
            <person name="Motomura T."/>
            <person name="Nagasato C."/>
            <person name="Napoli C.A."/>
            <person name="Nelson D.R."/>
            <person name="Nyvall-Collen P."/>
            <person name="Peters A.F."/>
            <person name="Pommier C."/>
            <person name="Potin P."/>
            <person name="Poulain J."/>
            <person name="Quesneville H."/>
            <person name="Read B."/>
            <person name="Rensing S.A."/>
            <person name="Ritter A."/>
            <person name="Rousvoal S."/>
            <person name="Samanta M."/>
            <person name="Samson G."/>
            <person name="Schroeder D.C."/>
            <person name="Segurens B."/>
            <person name="Strittmatter M."/>
            <person name="Tonon T."/>
            <person name="Tregear J.W."/>
            <person name="Valentin K."/>
            <person name="von Dassow P."/>
            <person name="Yamagishi T."/>
            <person name="Van de Peer Y."/>
            <person name="Wincker P."/>
        </authorList>
    </citation>
    <scope>NUCLEOTIDE SEQUENCE [LARGE SCALE GENOMIC DNA]</scope>
    <source>
        <strain evidence="5">Ec32 / CCAP1310/4</strain>
    </source>
</reference>
<dbReference type="STRING" id="2880.D7FU14"/>
<protein>
    <submittedName>
        <fullName evidence="4">Similar to thyroid hormone receptor interactor 4 isoform 4</fullName>
    </submittedName>
</protein>
<feature type="region of interest" description="Disordered" evidence="1">
    <location>
        <begin position="102"/>
        <end position="191"/>
    </location>
</feature>
<gene>
    <name evidence="4" type="ORF">Esi_0263_0014</name>
</gene>
<dbReference type="PANTHER" id="PTHR12963:SF4">
    <property type="entry name" value="ACTIVATING SIGNAL COINTEGRATOR 1"/>
    <property type="match status" value="1"/>
</dbReference>
<dbReference type="GO" id="GO:0072344">
    <property type="term" value="P:rescue of stalled ribosome"/>
    <property type="evidence" value="ECO:0007669"/>
    <property type="project" value="InterPro"/>
</dbReference>
<feature type="domain" description="Activating signal cointegrator 1 third" evidence="3">
    <location>
        <begin position="89"/>
        <end position="142"/>
    </location>
</feature>
<dbReference type="InterPro" id="IPR056993">
    <property type="entry name" value="TRIP4_3rd_dom"/>
</dbReference>
<dbReference type="Pfam" id="PF06221">
    <property type="entry name" value="zf-C2HC5"/>
    <property type="match status" value="1"/>
</dbReference>
<feature type="region of interest" description="Disordered" evidence="1">
    <location>
        <begin position="234"/>
        <end position="255"/>
    </location>
</feature>
<dbReference type="GO" id="GO:0008270">
    <property type="term" value="F:zinc ion binding"/>
    <property type="evidence" value="ECO:0007669"/>
    <property type="project" value="InterPro"/>
</dbReference>
<feature type="compositionally biased region" description="Basic and acidic residues" evidence="1">
    <location>
        <begin position="102"/>
        <end position="121"/>
    </location>
</feature>
<dbReference type="Pfam" id="PF23134">
    <property type="entry name" value="TRIP4_3rd"/>
    <property type="match status" value="1"/>
</dbReference>
<organism evidence="4 5">
    <name type="scientific">Ectocarpus siliculosus</name>
    <name type="common">Brown alga</name>
    <name type="synonym">Conferva siliculosa</name>
    <dbReference type="NCBI Taxonomy" id="2880"/>
    <lineage>
        <taxon>Eukaryota</taxon>
        <taxon>Sar</taxon>
        <taxon>Stramenopiles</taxon>
        <taxon>Ochrophyta</taxon>
        <taxon>PX clade</taxon>
        <taxon>Phaeophyceae</taxon>
        <taxon>Ectocarpales</taxon>
        <taxon>Ectocarpaceae</taxon>
        <taxon>Ectocarpus</taxon>
    </lineage>
</organism>
<evidence type="ECO:0000313" key="4">
    <source>
        <dbReference type="EMBL" id="CBJ31541.1"/>
    </source>
</evidence>
<name>D7FU14_ECTSI</name>
<evidence type="ECO:0000256" key="1">
    <source>
        <dbReference type="SAM" id="MobiDB-lite"/>
    </source>
</evidence>
<keyword evidence="4" id="KW-0675">Receptor</keyword>
<feature type="compositionally biased region" description="Gly residues" evidence="1">
    <location>
        <begin position="289"/>
        <end position="304"/>
    </location>
</feature>
<evidence type="ECO:0000259" key="3">
    <source>
        <dbReference type="Pfam" id="PF23134"/>
    </source>
</evidence>
<proteinExistence type="predicted"/>
<feature type="domain" description="TRIP4/RQT4 C2HC5-type zinc finger" evidence="2">
    <location>
        <begin position="5"/>
        <end position="34"/>
    </location>
</feature>
<evidence type="ECO:0000313" key="5">
    <source>
        <dbReference type="Proteomes" id="UP000002630"/>
    </source>
</evidence>
<dbReference type="eggNOG" id="KOG2845">
    <property type="taxonomic scope" value="Eukaryota"/>
</dbReference>